<dbReference type="Pfam" id="PF00563">
    <property type="entry name" value="EAL"/>
    <property type="match status" value="1"/>
</dbReference>
<accession>A0A3N1G9T1</accession>
<keyword evidence="2" id="KW-1133">Transmembrane helix</keyword>
<evidence type="ECO:0000313" key="5">
    <source>
        <dbReference type="EMBL" id="ROP26992.1"/>
    </source>
</evidence>
<evidence type="ECO:0000256" key="1">
    <source>
        <dbReference type="SAM" id="MobiDB-lite"/>
    </source>
</evidence>
<evidence type="ECO:0000259" key="4">
    <source>
        <dbReference type="PROSITE" id="PS50887"/>
    </source>
</evidence>
<feature type="transmembrane region" description="Helical" evidence="2">
    <location>
        <begin position="21"/>
        <end position="43"/>
    </location>
</feature>
<feature type="transmembrane region" description="Helical" evidence="2">
    <location>
        <begin position="246"/>
        <end position="263"/>
    </location>
</feature>
<evidence type="ECO:0000256" key="2">
    <source>
        <dbReference type="SAM" id="Phobius"/>
    </source>
</evidence>
<dbReference type="InParanoid" id="A0A3N1G9T1"/>
<dbReference type="SUPFAM" id="SSF55073">
    <property type="entry name" value="Nucleotide cyclase"/>
    <property type="match status" value="1"/>
</dbReference>
<feature type="domain" description="EAL" evidence="3">
    <location>
        <begin position="511"/>
        <end position="764"/>
    </location>
</feature>
<feature type="transmembrane region" description="Helical" evidence="2">
    <location>
        <begin position="184"/>
        <end position="205"/>
    </location>
</feature>
<dbReference type="Proteomes" id="UP000276232">
    <property type="component" value="Unassembled WGS sequence"/>
</dbReference>
<dbReference type="CDD" id="cd01948">
    <property type="entry name" value="EAL"/>
    <property type="match status" value="1"/>
</dbReference>
<feature type="transmembrane region" description="Helical" evidence="2">
    <location>
        <begin position="49"/>
        <end position="71"/>
    </location>
</feature>
<dbReference type="RefSeq" id="WP_123380995.1">
    <property type="nucleotide sequence ID" value="NZ_RJKN01000008.1"/>
</dbReference>
<dbReference type="Pfam" id="PF00990">
    <property type="entry name" value="GGDEF"/>
    <property type="match status" value="1"/>
</dbReference>
<evidence type="ECO:0000313" key="6">
    <source>
        <dbReference type="Proteomes" id="UP000276232"/>
    </source>
</evidence>
<dbReference type="SUPFAM" id="SSF141868">
    <property type="entry name" value="EAL domain-like"/>
    <property type="match status" value="1"/>
</dbReference>
<dbReference type="Gene3D" id="3.20.20.450">
    <property type="entry name" value="EAL domain"/>
    <property type="match status" value="1"/>
</dbReference>
<dbReference type="PANTHER" id="PTHR33121">
    <property type="entry name" value="CYCLIC DI-GMP PHOSPHODIESTERASE PDEF"/>
    <property type="match status" value="1"/>
</dbReference>
<feature type="transmembrane region" description="Helical" evidence="2">
    <location>
        <begin position="117"/>
        <end position="134"/>
    </location>
</feature>
<feature type="transmembrane region" description="Helical" evidence="2">
    <location>
        <begin position="83"/>
        <end position="105"/>
    </location>
</feature>
<proteinExistence type="predicted"/>
<sequence length="792" mass="83721">MEVLAPARRGRYAMAPAQAPAAVRWGQRLLLAGAVVFTGSTLLRPEPGWSVVFDGFVYGGCALLVALLVAGRASSVRAERGTWAALAVGVVANAAGEVVYSTLVAGPTETFPSIADPLYLMIFPCAYVALVLLLRTRVRGLPAAVWVDGVAAGLALAALFGAVASESFGGTTLEGSALAVAAGLAYPLGDVLLLSVVTAALVVLGRRADRRWVFLAGGIALFAVADTTLLVQIARGSYVEGTPLDAMWIAAGVLYARAAWLPTRQITDRHPGRGGVLAPPLVCTVVAVGVLLAGYDAALPRVAVLLAALTLVAVAVRLVLTFREVSDLADSRRQALTDDLTGLPNRRALQAALEPAPPGRRGSADAGAGPPAGLLLLDLDRFKEINDSLGHHVGDELLRQVAGRLAARTRPGDLLARLGGDEFAVLLAAGTTAGAADDVAHGLVRQVAETFALDDVTLHVEASVGVALHPEHCDDPALLLQRADVAMYRAKTARDRVARYRVEDDPHSRARLQTLEALRDALARGELVCHFQPKVTVADGATRSVEALVRWQHPTRGLLAPDTFLPLAEQTGLMRPLTLAVLDQTLRRLRAWRAQGRDLTVAVNLSVTNLLDTDLPGDVDRLLRTHDVPAAALVLEITESVLMADSRRAGSVVAALRALGVGLSIDDYGTGYSSLSYLQDLPVDELKLDRTFVARCTADPRSAAIVRSTVDLAHSLGLRLVAEGVEDTATLERLRAYGCDVAQGFLHSRPLPADELERWLDTHGARPAGPGRATAQVPPQHRGRAARHLPVD</sequence>
<dbReference type="InterPro" id="IPR050706">
    <property type="entry name" value="Cyclic-di-GMP_PDE-like"/>
</dbReference>
<feature type="transmembrane region" description="Helical" evidence="2">
    <location>
        <begin position="301"/>
        <end position="320"/>
    </location>
</feature>
<dbReference type="Gene3D" id="3.30.70.270">
    <property type="match status" value="1"/>
</dbReference>
<dbReference type="NCBIfam" id="TIGR00254">
    <property type="entry name" value="GGDEF"/>
    <property type="match status" value="1"/>
</dbReference>
<dbReference type="PANTHER" id="PTHR33121:SF70">
    <property type="entry name" value="SIGNALING PROTEIN YKOW"/>
    <property type="match status" value="1"/>
</dbReference>
<dbReference type="EMBL" id="RJKN01000008">
    <property type="protein sequence ID" value="ROP26992.1"/>
    <property type="molecule type" value="Genomic_DNA"/>
</dbReference>
<dbReference type="PROSITE" id="PS50887">
    <property type="entry name" value="GGDEF"/>
    <property type="match status" value="1"/>
</dbReference>
<dbReference type="AlphaFoldDB" id="A0A3N1G9T1"/>
<evidence type="ECO:0000259" key="3">
    <source>
        <dbReference type="PROSITE" id="PS50883"/>
    </source>
</evidence>
<dbReference type="GO" id="GO:0071111">
    <property type="term" value="F:cyclic-guanylate-specific phosphodiesterase activity"/>
    <property type="evidence" value="ECO:0007669"/>
    <property type="project" value="InterPro"/>
</dbReference>
<reference evidence="5 6" key="1">
    <citation type="journal article" date="2015" name="Stand. Genomic Sci.">
        <title>Genomic Encyclopedia of Bacterial and Archaeal Type Strains, Phase III: the genomes of soil and plant-associated and newly described type strains.</title>
        <authorList>
            <person name="Whitman W.B."/>
            <person name="Woyke T."/>
            <person name="Klenk H.P."/>
            <person name="Zhou Y."/>
            <person name="Lilburn T.G."/>
            <person name="Beck B.J."/>
            <person name="De Vos P."/>
            <person name="Vandamme P."/>
            <person name="Eisen J.A."/>
            <person name="Garrity G."/>
            <person name="Hugenholtz P."/>
            <person name="Kyrpides N.C."/>
        </authorList>
    </citation>
    <scope>NUCLEOTIDE SEQUENCE [LARGE SCALE GENOMIC DNA]</scope>
    <source>
        <strain evidence="5 6">CECT 7306</strain>
    </source>
</reference>
<keyword evidence="2" id="KW-0812">Transmembrane</keyword>
<dbReference type="InterPro" id="IPR000160">
    <property type="entry name" value="GGDEF_dom"/>
</dbReference>
<feature type="region of interest" description="Disordered" evidence="1">
    <location>
        <begin position="762"/>
        <end position="792"/>
    </location>
</feature>
<dbReference type="CDD" id="cd01949">
    <property type="entry name" value="GGDEF"/>
    <property type="match status" value="1"/>
</dbReference>
<name>A0A3N1G9T1_9ACTN</name>
<feature type="transmembrane region" description="Helical" evidence="2">
    <location>
        <begin position="212"/>
        <end position="234"/>
    </location>
</feature>
<dbReference type="OrthoDB" id="23692at2"/>
<dbReference type="SMART" id="SM00267">
    <property type="entry name" value="GGDEF"/>
    <property type="match status" value="1"/>
</dbReference>
<feature type="compositionally biased region" description="Basic residues" evidence="1">
    <location>
        <begin position="781"/>
        <end position="792"/>
    </location>
</feature>
<dbReference type="InterPro" id="IPR029787">
    <property type="entry name" value="Nucleotide_cyclase"/>
</dbReference>
<dbReference type="InterPro" id="IPR001633">
    <property type="entry name" value="EAL_dom"/>
</dbReference>
<protein>
    <submittedName>
        <fullName evidence="5">Diguanylate cyclase (GGDEF)-like protein</fullName>
    </submittedName>
</protein>
<comment type="caution">
    <text evidence="5">The sequence shown here is derived from an EMBL/GenBank/DDBJ whole genome shotgun (WGS) entry which is preliminary data.</text>
</comment>
<organism evidence="5 6">
    <name type="scientific">Pseudokineococcus lusitanus</name>
    <dbReference type="NCBI Taxonomy" id="763993"/>
    <lineage>
        <taxon>Bacteria</taxon>
        <taxon>Bacillati</taxon>
        <taxon>Actinomycetota</taxon>
        <taxon>Actinomycetes</taxon>
        <taxon>Kineosporiales</taxon>
        <taxon>Kineosporiaceae</taxon>
        <taxon>Pseudokineococcus</taxon>
    </lineage>
</organism>
<keyword evidence="2" id="KW-0472">Membrane</keyword>
<keyword evidence="6" id="KW-1185">Reference proteome</keyword>
<feature type="transmembrane region" description="Helical" evidence="2">
    <location>
        <begin position="275"/>
        <end position="295"/>
    </location>
</feature>
<gene>
    <name evidence="5" type="ORF">EDC03_2920</name>
</gene>
<dbReference type="InterPro" id="IPR043128">
    <property type="entry name" value="Rev_trsase/Diguanyl_cyclase"/>
</dbReference>
<dbReference type="SMART" id="SM00052">
    <property type="entry name" value="EAL"/>
    <property type="match status" value="1"/>
</dbReference>
<dbReference type="FunFam" id="3.20.20.450:FF:000001">
    <property type="entry name" value="Cyclic di-GMP phosphodiesterase yahA"/>
    <property type="match status" value="1"/>
</dbReference>
<dbReference type="InterPro" id="IPR035919">
    <property type="entry name" value="EAL_sf"/>
</dbReference>
<feature type="domain" description="GGDEF" evidence="4">
    <location>
        <begin position="370"/>
        <end position="502"/>
    </location>
</feature>
<feature type="transmembrane region" description="Helical" evidence="2">
    <location>
        <begin position="141"/>
        <end position="164"/>
    </location>
</feature>
<dbReference type="PROSITE" id="PS50883">
    <property type="entry name" value="EAL"/>
    <property type="match status" value="1"/>
</dbReference>